<organism evidence="3 4">
    <name type="scientific">Phytohabitans rumicis</name>
    <dbReference type="NCBI Taxonomy" id="1076125"/>
    <lineage>
        <taxon>Bacteria</taxon>
        <taxon>Bacillati</taxon>
        <taxon>Actinomycetota</taxon>
        <taxon>Actinomycetes</taxon>
        <taxon>Micromonosporales</taxon>
        <taxon>Micromonosporaceae</taxon>
    </lineage>
</organism>
<dbReference type="InterPro" id="IPR046538">
    <property type="entry name" value="DUF6603"/>
</dbReference>
<reference evidence="3 4" key="1">
    <citation type="submission" date="2020-03" db="EMBL/GenBank/DDBJ databases">
        <title>Whole genome shotgun sequence of Phytohabitans rumicis NBRC 108638.</title>
        <authorList>
            <person name="Komaki H."/>
            <person name="Tamura T."/>
        </authorList>
    </citation>
    <scope>NUCLEOTIDE SEQUENCE [LARGE SCALE GENOMIC DNA]</scope>
    <source>
        <strain evidence="3 4">NBRC 108638</strain>
    </source>
</reference>
<gene>
    <name evidence="3" type="ORF">Prum_008110</name>
</gene>
<dbReference type="InterPro" id="IPR029058">
    <property type="entry name" value="AB_hydrolase_fold"/>
</dbReference>
<evidence type="ECO:0000256" key="1">
    <source>
        <dbReference type="SAM" id="MobiDB-lite"/>
    </source>
</evidence>
<dbReference type="Gene3D" id="3.40.50.1820">
    <property type="entry name" value="alpha/beta hydrolase"/>
    <property type="match status" value="1"/>
</dbReference>
<dbReference type="EMBL" id="BLPG01000001">
    <property type="protein sequence ID" value="GFJ87169.1"/>
    <property type="molecule type" value="Genomic_DNA"/>
</dbReference>
<reference evidence="3 4" key="2">
    <citation type="submission" date="2020-03" db="EMBL/GenBank/DDBJ databases">
        <authorList>
            <person name="Ichikawa N."/>
            <person name="Kimura A."/>
            <person name="Kitahashi Y."/>
            <person name="Uohara A."/>
        </authorList>
    </citation>
    <scope>NUCLEOTIDE SEQUENCE [LARGE SCALE GENOMIC DNA]</scope>
    <source>
        <strain evidence="3 4">NBRC 108638</strain>
    </source>
</reference>
<accession>A0A6V8KXW5</accession>
<feature type="region of interest" description="Disordered" evidence="1">
    <location>
        <begin position="2735"/>
        <end position="2754"/>
    </location>
</feature>
<keyword evidence="4" id="KW-1185">Reference proteome</keyword>
<proteinExistence type="predicted"/>
<comment type="caution">
    <text evidence="3">The sequence shown here is derived from an EMBL/GenBank/DDBJ whole genome shotgun (WGS) entry which is preliminary data.</text>
</comment>
<name>A0A6V8KXW5_9ACTN</name>
<dbReference type="Pfam" id="PF20248">
    <property type="entry name" value="DUF6603"/>
    <property type="match status" value="1"/>
</dbReference>
<feature type="region of interest" description="Disordered" evidence="1">
    <location>
        <begin position="3058"/>
        <end position="3077"/>
    </location>
</feature>
<feature type="compositionally biased region" description="Polar residues" evidence="1">
    <location>
        <begin position="3012"/>
        <end position="3021"/>
    </location>
</feature>
<evidence type="ECO:0000259" key="2">
    <source>
        <dbReference type="Pfam" id="PF20248"/>
    </source>
</evidence>
<protein>
    <recommendedName>
        <fullName evidence="2">DUF6603 domain-containing protein</fullName>
    </recommendedName>
</protein>
<feature type="region of interest" description="Disordered" evidence="1">
    <location>
        <begin position="3010"/>
        <end position="3030"/>
    </location>
</feature>
<evidence type="ECO:0000313" key="3">
    <source>
        <dbReference type="EMBL" id="GFJ87169.1"/>
    </source>
</evidence>
<feature type="domain" description="DUF6603" evidence="2">
    <location>
        <begin position="2246"/>
        <end position="2715"/>
    </location>
</feature>
<sequence>MIGIDVPEELIQVGLMLGLLRLEHPGDLDSVALDTGFFADPAGALSGLAYDPDRRAAALGLAAKLFGEVGQALDLPELPEGQTWVPIVRQGSAGLFAIVDAADGRIDLGIGGRAAVSRDGLEAAATVALPIARADQGAGVSLLPGTPDGPIRLGVGVQLPPPAPGDLVSLAGIAVTADLPTAPGGSPSLVVRLRGLRLPAWPEPRDRTLTDDPAAVGRELVELLHGLLEARAGLGDAGGAKLRALLALLGLGGRDGIPALPLADVLDRGPAALVDWLRSLVAPGTPWPLVSWLRALADLLDLELPDGIEGSGTAADPVRWCARPASGVEVHVRVVVEEAGGALTIRPSVEGSLRTGSAATVPGSLRMGAEVCAITLGATPAVDWLPRLDAAFELARTGGPLVRVPATGSTVDLEVGVFRAGLAAGSDHRPALVVEAVDVTLDGTAYPRLDLSSVEAVAAAASAAAGDALAAALDGFFGAGSGRGRALTNLLGLTRPVPAAQPWPALPAVPELFADPLGAWARYHAGLLVGGVWSPMAGDLAVVLGATAPGPAGGGEADPWRLGLAGGAGGDLELRLWRSGPDAAPGLHIAVEFAPAPVQLDGHHLRLRGLIQLARVALPVTAPDGPVLSFADRAEIRLELGDDLVLDGPVEVRAGAASAVVGWRRGEGWVGGLRVTGAVVTAGGESVALPDPFDLGTGLPGPGSPVWSALEWLFARWLAGAAGGAARAILAGLLGWLPSRRLRLGGDAGPDLDIADLAAGGWPRFPLERLATDPVAAVRDWLAEVLSSGAGPDLADMAVGFLNGLLAGAGSDAVDLRTDGAGTRAEPWRVGLTTDPRAPVVLVWLDPDGPTMRELDGVLDTLVPGDLSAGLDGSAPLPDEARLAGVLRVAARFDAGLGALLAGRGDVARVLSELRTGLRDTDGLVPAAAQAAAGDVRGATLDGVTHLGAPAAFNVDSHAPDAEPERVVYVAAPLPGVSPWPGQPAGPDPRLLDLRAAGVPPEAFGFAGLAGPGPWWVLLPTRADAGGADAVAARLRAAVRAIRAASPGPVTLVAHSVAGHAARAVWASGDAESLVTLGTPYAAAVPTDAAAEAVQLLRGLTASLPGAPDADLRRLLDLLRTRAAVLGESQADDAGVPAAHPFPVADLTAAPLPAAPAGAAAPVALRTSCTDVDLHRGVAAAVRAAAARVRSLLPHAAAGRTRAPVTHLGLGLAAGWPAPEAPGTDPGGLRTEIKVRLDGCRVPLRGGGGVQPVPRIAVQAALWRDGGWLVGSASSGADPRLRRLDLDLTIDRSAGGVPDIRASLALHDAGLTGIDHGRLDLPPGPLDGVARALLGEVSAALSPAPATGPIRDLLDVLAALGVASVDGAGTVALHGDPLERILVDTAGYLGTHLAGEPARTRLLAALGRLLGAAPGQPPGRPLGPDFHLSIVDGSEVTVGTADGGVLLGGLIRLAGRVTLGPSARVRGELRLGSGTALVVATDSAAGPATVRLEVAAGRPEPDRIPIAPVLDADALAGRLGAAAAAELLRGALEWAREREARLDPLLAALGLLLPGSPPAVRSPVELLLDPGGWLTGPAALGDPARPGVLAPAKLAALAAAAGQLLGQPAGGSPGPAPLGLPGGGTLAVAEDGDGLVVTVRIRPAPTGGLGADVALIVRVAPGPVVRTTVRAAVRRTGTAGFRDAGLELEAGQVTTLTVRLTPVDPAAAELVLPLLPQAPGLGALTELAAIGAVGYALPRLLEALTGAGAGDPRMAQLGAALGQLGDALDIRDAASGAFRIGELRRLAADPPSELATRFRARPAATIGALRALVAAVTGTPAGAGPLWSGAGGRVAVDVAATGTGSPEVRLRATALVPVDGITAGGEAAVNAAGLAAARLSVTATDADALLPGPVDLLPFVAVTLGPALPETFEVGLWLDPPARTTRDALLIRVTFGVGTQVLHRRVTPAGTTDSTNLATAVPALVRRLAVPLAADFALARPALRDLLATSVGTQRIGDILVAAGVLAADGAGWRLADGLMDQLTIRAPRAVAELLIAAGGPRLGPFQLAVRAETGPPVPAGSIRYVLRVALLDPIEPPAVGGLILSVEGDDAWDPPLPGPAGDHLELSILELPADPFAPGATVRATPAVRLRGLGLRVRAEQGPLVDFGVRVGSIGLHVAFAQDAGGFGYGGARLIVDGLAIDLGSAGGGNPVAGKVLSPGPGAGGDPEPVAPGFSAQLRVFKEGTGPVGVTVRAGLGPGPWWIPIQRSFGPVYVAQVGLDVTTAGGRPAEVSLLIDGGATLGGLAVGVDDLELIVPWATAANPLTWRVDLAGLAVAYQNGGIALAGGLRKLERLGGVEYAGMLVLRAAGFGLDVIGSWGEFPVPGGGGGRYTSLFIFGALSAPLGGPPPFFVTGIGAGVGINRALAVPDDLAEVTDFPLVEAMSPGNALAQDPMAALEEIARAFPPSRGAFWLAAGVRFTSFTVVESVAVLAVAVGDGVEVVILGTSRMGLPNPSTPLVMIELALKARFSTREGVLSIQAQLTENSWLLNPGCRLTGGFAFVIWFRTGELLLTLGGYHPRFQRPERYPVVPRLGLQWSVSQNIVVKGEAYFALTSTAVMAGGRIEVGFDGGFVHATFTAGVDAIVSWDPAWYDVTVYVQVSASLEIEIDLWILGTIRIWIGFSIGAELHVWGPRLRGEAIIDLDLVRFAVPFGASDAPIGPEPLGWSAFHDKYLVAGDPTGRTMDLMVTAGLHVPDPGGPGGPANDGSPDRPYQLGPEFALTSSTRTAANQVNEQPFTGLPLDLVPMRVERIASRHTVRIVDDETGVEVPADRRPQVTALSGPVPDGIWRLPEPGDMGEDGVHPAFTGARLAAVPALAGDAQDGTIDDVEGGDAHPLPLRDHRDPGQTLSQAMAAAAQWAATQQQADAFEVTAAALAGAALHGVAGAALARCLGARTARTAAAGPSGYALRLLAADRVAPPQLARITTGIVAPLSAPVPVTPAEPPAQPQIPIPGAPRLAALLWPQPARTLPTTGRTTVGSWGGQVRRRPPPTIEEARAGLPPLAAHLHLLPPQLGATTKGTLSGRDPASRFRRAGTSREWRREVLADPRPRALDAALATGVTLPAGQIQVWHVPRAGADRSAQRPVLTVGGNQLVRVVALGRTGAALDDRELTQGSVLIPLGAQRVAVIGTGRTAAARGLSGWYAGAVLARVHGSTCVLPGGLLRADAPPSLRGRAAVDAALVPGAEAVRGTGVTRTRLPADTSCVVVVLDVPAAGLPPAEGLLLGLDGATQPLDAAKVPLPPRAVVTGSRAYLFFDVTPGGGPVTVTVGRDRDWTLAGVLGAARPADLVAREVRRRGLDALLAPLTERAPRSSTLSWTGATP</sequence>
<dbReference type="RefSeq" id="WP_173074015.1">
    <property type="nucleotide sequence ID" value="NZ_BLPG01000001.1"/>
</dbReference>
<evidence type="ECO:0000313" key="4">
    <source>
        <dbReference type="Proteomes" id="UP000482960"/>
    </source>
</evidence>
<dbReference type="Proteomes" id="UP000482960">
    <property type="component" value="Unassembled WGS sequence"/>
</dbReference>